<name>A0A917J9T0_9SPHI</name>
<comment type="caution">
    <text evidence="1">The sequence shown here is derived from an EMBL/GenBank/DDBJ whole genome shotgun (WGS) entry which is preliminary data.</text>
</comment>
<sequence>MKGISNPSTHYAMKQKLYCCLSFALIITSCHEGAGTSNQTIVKTDSTEVVSPNPDSSKSAKVDIMAGRNDVMTTEQLLSLIRRHKDDIEAKLPTLSKTEANDLYDSYLKTNEALVAKVMLSELNLLDKFYNEDAVNQTRVKKLGNLLAKYDLEYDEIGEGIVEIKTKSDFYDNIFKNYVSDDYKAYLAIKKEEDKVPYSADAGLLISFKEIGERVIVWEKLLAQYPSSKLIDKIKQQYQSYQSDYLFGLDNTSTIEFQNSEKAYINPENIEEFNQFMQKYPSSPTNRLIKILLKNFKDENIRNLIDSEQQKL</sequence>
<evidence type="ECO:0000313" key="1">
    <source>
        <dbReference type="EMBL" id="GGI50742.1"/>
    </source>
</evidence>
<dbReference type="PROSITE" id="PS51257">
    <property type="entry name" value="PROKAR_LIPOPROTEIN"/>
    <property type="match status" value="1"/>
</dbReference>
<proteinExistence type="predicted"/>
<reference evidence="1" key="2">
    <citation type="submission" date="2020-09" db="EMBL/GenBank/DDBJ databases">
        <authorList>
            <person name="Sun Q."/>
            <person name="Sedlacek I."/>
        </authorList>
    </citation>
    <scope>NUCLEOTIDE SEQUENCE</scope>
    <source>
        <strain evidence="1">CCM 8711</strain>
    </source>
</reference>
<reference evidence="1" key="1">
    <citation type="journal article" date="2014" name="Int. J. Syst. Evol. Microbiol.">
        <title>Complete genome sequence of Corynebacterium casei LMG S-19264T (=DSM 44701T), isolated from a smear-ripened cheese.</title>
        <authorList>
            <consortium name="US DOE Joint Genome Institute (JGI-PGF)"/>
            <person name="Walter F."/>
            <person name="Albersmeier A."/>
            <person name="Kalinowski J."/>
            <person name="Ruckert C."/>
        </authorList>
    </citation>
    <scope>NUCLEOTIDE SEQUENCE</scope>
    <source>
        <strain evidence="1">CCM 8711</strain>
    </source>
</reference>
<evidence type="ECO:0000313" key="2">
    <source>
        <dbReference type="Proteomes" id="UP000662074"/>
    </source>
</evidence>
<keyword evidence="2" id="KW-1185">Reference proteome</keyword>
<accession>A0A917J9T0</accession>
<dbReference type="AlphaFoldDB" id="A0A917J9T0"/>
<organism evidence="1 2">
    <name type="scientific">Mucilaginibacter galii</name>
    <dbReference type="NCBI Taxonomy" id="2005073"/>
    <lineage>
        <taxon>Bacteria</taxon>
        <taxon>Pseudomonadati</taxon>
        <taxon>Bacteroidota</taxon>
        <taxon>Sphingobacteriia</taxon>
        <taxon>Sphingobacteriales</taxon>
        <taxon>Sphingobacteriaceae</taxon>
        <taxon>Mucilaginibacter</taxon>
    </lineage>
</organism>
<protein>
    <submittedName>
        <fullName evidence="1">Uncharacterized protein</fullName>
    </submittedName>
</protein>
<dbReference type="Proteomes" id="UP000662074">
    <property type="component" value="Unassembled WGS sequence"/>
</dbReference>
<gene>
    <name evidence="1" type="ORF">GCM10011425_19540</name>
</gene>
<dbReference type="EMBL" id="BMDO01000004">
    <property type="protein sequence ID" value="GGI50742.1"/>
    <property type="molecule type" value="Genomic_DNA"/>
</dbReference>